<keyword evidence="1" id="KW-0472">Membrane</keyword>
<name>A0A323V158_9RHOO</name>
<evidence type="ECO:0000313" key="4">
    <source>
        <dbReference type="EMBL" id="PZA18525.1"/>
    </source>
</evidence>
<dbReference type="Pfam" id="PF01757">
    <property type="entry name" value="Acyl_transf_3"/>
    <property type="match status" value="1"/>
</dbReference>
<feature type="transmembrane region" description="Helical" evidence="1">
    <location>
        <begin position="193"/>
        <end position="215"/>
    </location>
</feature>
<dbReference type="AlphaFoldDB" id="A0A323V158"/>
<dbReference type="PANTHER" id="PTHR23028">
    <property type="entry name" value="ACETYLTRANSFERASE"/>
    <property type="match status" value="1"/>
</dbReference>
<evidence type="ECO:0000313" key="5">
    <source>
        <dbReference type="Proteomes" id="UP000248259"/>
    </source>
</evidence>
<dbReference type="InterPro" id="IPR050879">
    <property type="entry name" value="Acyltransferase_3"/>
</dbReference>
<dbReference type="Pfam" id="PF19040">
    <property type="entry name" value="SGNH"/>
    <property type="match status" value="1"/>
</dbReference>
<feature type="transmembrane region" description="Helical" evidence="1">
    <location>
        <begin position="79"/>
        <end position="98"/>
    </location>
</feature>
<feature type="domain" description="Acyltransferase 3" evidence="2">
    <location>
        <begin position="13"/>
        <end position="337"/>
    </location>
</feature>
<organism evidence="4 5">
    <name type="scientific">Parazoarcus communis SWub3 = DSM 12120</name>
    <dbReference type="NCBI Taxonomy" id="1121029"/>
    <lineage>
        <taxon>Bacteria</taxon>
        <taxon>Pseudomonadati</taxon>
        <taxon>Pseudomonadota</taxon>
        <taxon>Betaproteobacteria</taxon>
        <taxon>Rhodocyclales</taxon>
        <taxon>Zoogloeaceae</taxon>
        <taxon>Parazoarcus</taxon>
    </lineage>
</organism>
<keyword evidence="4" id="KW-0012">Acyltransferase</keyword>
<dbReference type="InterPro" id="IPR002656">
    <property type="entry name" value="Acyl_transf_3_dom"/>
</dbReference>
<feature type="transmembrane region" description="Helical" evidence="1">
    <location>
        <begin position="139"/>
        <end position="161"/>
    </location>
</feature>
<feature type="transmembrane region" description="Helical" evidence="1">
    <location>
        <begin position="227"/>
        <end position="248"/>
    </location>
</feature>
<dbReference type="OrthoDB" id="9814807at2"/>
<keyword evidence="4" id="KW-0808">Transferase</keyword>
<dbReference type="GO" id="GO:0016020">
    <property type="term" value="C:membrane"/>
    <property type="evidence" value="ECO:0007669"/>
    <property type="project" value="TreeGrafter"/>
</dbReference>
<evidence type="ECO:0000256" key="1">
    <source>
        <dbReference type="SAM" id="Phobius"/>
    </source>
</evidence>
<comment type="caution">
    <text evidence="4">The sequence shown here is derived from an EMBL/GenBank/DDBJ whole genome shotgun (WGS) entry which is preliminary data.</text>
</comment>
<feature type="transmembrane region" description="Helical" evidence="1">
    <location>
        <begin position="37"/>
        <end position="58"/>
    </location>
</feature>
<feature type="transmembrane region" description="Helical" evidence="1">
    <location>
        <begin position="352"/>
        <end position="371"/>
    </location>
</feature>
<dbReference type="Proteomes" id="UP000248259">
    <property type="component" value="Unassembled WGS sequence"/>
</dbReference>
<feature type="transmembrane region" description="Helical" evidence="1">
    <location>
        <begin position="287"/>
        <end position="309"/>
    </location>
</feature>
<dbReference type="PANTHER" id="PTHR23028:SF53">
    <property type="entry name" value="ACYL_TRANSF_3 DOMAIN-CONTAINING PROTEIN"/>
    <property type="match status" value="1"/>
</dbReference>
<evidence type="ECO:0000259" key="2">
    <source>
        <dbReference type="Pfam" id="PF01757"/>
    </source>
</evidence>
<dbReference type="GO" id="GO:0009103">
    <property type="term" value="P:lipopolysaccharide biosynthetic process"/>
    <property type="evidence" value="ECO:0007669"/>
    <property type="project" value="TreeGrafter"/>
</dbReference>
<dbReference type="InterPro" id="IPR043968">
    <property type="entry name" value="SGNH"/>
</dbReference>
<sequence>MFLVSPVLTYRPDIDGLRAIAVLAVVIFHAFPQALPGGFVGVDVFFVISGYLISSIIFKALDGGTFSFADFYARRVRRVFPALVLVVLTSLLLGWAVLLPDEYAQLGKHAAAGLGFVANVAYWMESGYFDTAAELKPLLHLWSLGVEEQFYIVWPAVVLLLWRFGSGLWWATAGLALVSFGISVWLSPVFPSASYFLPFSRAWELLAGAMLALALRSRGGQSFVRPGLLQETLVGLGLVLIVLALVLVNKTRDFPGAWALLPVLGAVLLIACAPGSWIGRRLLSNRVMVWLGLISFPLYLWHWPLLAFLRIVKGGELDGQLLLAAVGLAIVLAWLTYRLIEAPVRHLPGWRTVAALVLICVVVGGQGWSTFNREGMPFRLKDAQAKEEAGAMAWPSHLSGSEACGDGVPEHLVGRCLVADVTRVPDVALIGDSHANHYYWGLSRELASMNLNLLQFAAEGCPLLFDYDLLQGGESQGCRAVAMSAFQHVLDTSSIHTVILAGRWVAAMTGVQLAGRSDVGRNIVAVGRDGVSVSLSRAEVLIEAVDRTLSVLQAAGKRVIFLDSVPELDFNIRECIAWEPNRFVKRIPRTECEVSRERIEVRAEQYRPALYHVLERHPAVSVIDPVGYMCDARACYGRRDGVLLYRDDDHLSLGGSYWVAGQLRDAFAAALLRPLATVPAVVGGGEG</sequence>
<accession>A0A323V158</accession>
<proteinExistence type="predicted"/>
<dbReference type="EMBL" id="QKOE01000001">
    <property type="protein sequence ID" value="PZA18525.1"/>
    <property type="molecule type" value="Genomic_DNA"/>
</dbReference>
<evidence type="ECO:0000259" key="3">
    <source>
        <dbReference type="Pfam" id="PF19040"/>
    </source>
</evidence>
<feature type="domain" description="SGNH" evidence="3">
    <location>
        <begin position="412"/>
        <end position="663"/>
    </location>
</feature>
<dbReference type="RefSeq" id="WP_110522824.1">
    <property type="nucleotide sequence ID" value="NZ_QKOE01000001.1"/>
</dbReference>
<reference evidence="4 5" key="1">
    <citation type="submission" date="2018-06" db="EMBL/GenBank/DDBJ databases">
        <title>Azoarcus communis strain SWub3 genome.</title>
        <authorList>
            <person name="Zorraquino Salvo V."/>
            <person name="Toubiana D."/>
            <person name="Blumwald E."/>
        </authorList>
    </citation>
    <scope>NUCLEOTIDE SEQUENCE [LARGE SCALE GENOMIC DNA]</scope>
    <source>
        <strain evidence="4 5">SWub3</strain>
    </source>
</reference>
<feature type="transmembrane region" description="Helical" evidence="1">
    <location>
        <begin position="321"/>
        <end position="340"/>
    </location>
</feature>
<feature type="transmembrane region" description="Helical" evidence="1">
    <location>
        <begin position="254"/>
        <end position="275"/>
    </location>
</feature>
<keyword evidence="1" id="KW-1133">Transmembrane helix</keyword>
<keyword evidence="5" id="KW-1185">Reference proteome</keyword>
<keyword evidence="1" id="KW-0812">Transmembrane</keyword>
<feature type="transmembrane region" description="Helical" evidence="1">
    <location>
        <begin position="168"/>
        <end position="187"/>
    </location>
</feature>
<gene>
    <name evidence="4" type="ORF">DNK49_03095</name>
</gene>
<protein>
    <submittedName>
        <fullName evidence="4">Acyltransferase</fullName>
    </submittedName>
</protein>
<dbReference type="GO" id="GO:0016747">
    <property type="term" value="F:acyltransferase activity, transferring groups other than amino-acyl groups"/>
    <property type="evidence" value="ECO:0007669"/>
    <property type="project" value="InterPro"/>
</dbReference>